<accession>A0A1H9QXE4</accession>
<dbReference type="Gene3D" id="2.120.10.30">
    <property type="entry name" value="TolB, C-terminal domain"/>
    <property type="match status" value="1"/>
</dbReference>
<dbReference type="SUPFAM" id="SSF63829">
    <property type="entry name" value="Calcium-dependent phosphotriesterase"/>
    <property type="match status" value="1"/>
</dbReference>
<evidence type="ECO:0000256" key="2">
    <source>
        <dbReference type="PIRSR" id="PIRSR605511-1"/>
    </source>
</evidence>
<feature type="binding site" evidence="3">
    <location>
        <position position="93"/>
    </location>
    <ligand>
        <name>substrate</name>
    </ligand>
</feature>
<dbReference type="EMBL" id="FOGU01000002">
    <property type="protein sequence ID" value="SER65154.1"/>
    <property type="molecule type" value="Genomic_DNA"/>
</dbReference>
<dbReference type="GO" id="GO:0019853">
    <property type="term" value="P:L-ascorbic acid biosynthetic process"/>
    <property type="evidence" value="ECO:0007669"/>
    <property type="project" value="TreeGrafter"/>
</dbReference>
<feature type="binding site" evidence="3">
    <location>
        <position position="95"/>
    </location>
    <ligand>
        <name>substrate</name>
    </ligand>
</feature>
<dbReference type="OrthoDB" id="2633250at2"/>
<proteinExistence type="inferred from homology"/>
<name>A0A1H9QXE4_9RHOB</name>
<protein>
    <submittedName>
        <fullName evidence="5">Sugar lactone lactonase YvrE</fullName>
    </submittedName>
</protein>
<feature type="binding site" evidence="3">
    <location>
        <position position="140"/>
    </location>
    <ligand>
        <name>a divalent metal cation</name>
        <dbReference type="ChEBI" id="CHEBI:60240"/>
    </ligand>
</feature>
<dbReference type="InterPro" id="IPR013658">
    <property type="entry name" value="SGL"/>
</dbReference>
<keyword evidence="6" id="KW-1185">Reference proteome</keyword>
<organism evidence="5 6">
    <name type="scientific">Tranquillimonas rosea</name>
    <dbReference type="NCBI Taxonomy" id="641238"/>
    <lineage>
        <taxon>Bacteria</taxon>
        <taxon>Pseudomonadati</taxon>
        <taxon>Pseudomonadota</taxon>
        <taxon>Alphaproteobacteria</taxon>
        <taxon>Rhodobacterales</taxon>
        <taxon>Roseobacteraceae</taxon>
        <taxon>Tranquillimonas</taxon>
    </lineage>
</organism>
<reference evidence="5 6" key="1">
    <citation type="submission" date="2016-10" db="EMBL/GenBank/DDBJ databases">
        <authorList>
            <person name="de Groot N.N."/>
        </authorList>
    </citation>
    <scope>NUCLEOTIDE SEQUENCE [LARGE SCALE GENOMIC DNA]</scope>
    <source>
        <strain evidence="5 6">DSM 23042</strain>
    </source>
</reference>
<sequence length="283" mass="30948">MIFDDRHCTLGEGPLWHPVREQLFWFDIMGKRLLSREGDTPLVWEFDEHVSAAGWVDRDTLLIASDRRLLTLDLKGDTCTTVCPLEADNPATRSNDGRADPWGGFWIGTMGLNAEPGAGAIYRYHKGELRTLVAPISIPNAICFTPDAGHAHFADTPTGTIWRVAMDKDGWFAGEPEPWVDLTDWDGRPDGAVIDAEGVFWNAQFGAGRVAAYDARGQFVRSVTLTGSQTTCPAFGGPDLSTLFCTSAQEGLDAAQINSNADHGRTFAIEDVATGRPEPQIRL</sequence>
<feature type="active site" description="Proton donor/acceptor" evidence="2">
    <location>
        <position position="190"/>
    </location>
</feature>
<comment type="cofactor">
    <cofactor evidence="3">
        <name>Zn(2+)</name>
        <dbReference type="ChEBI" id="CHEBI:29105"/>
    </cofactor>
    <text evidence="3">Binds 1 divalent metal cation per subunit.</text>
</comment>
<keyword evidence="3" id="KW-0862">Zinc</keyword>
<evidence type="ECO:0000259" key="4">
    <source>
        <dbReference type="Pfam" id="PF08450"/>
    </source>
</evidence>
<dbReference type="GO" id="GO:0005509">
    <property type="term" value="F:calcium ion binding"/>
    <property type="evidence" value="ECO:0007669"/>
    <property type="project" value="TreeGrafter"/>
</dbReference>
<feature type="domain" description="SMP-30/Gluconolactonase/LRE-like region" evidence="4">
    <location>
        <begin position="10"/>
        <end position="249"/>
    </location>
</feature>
<dbReference type="Pfam" id="PF08450">
    <property type="entry name" value="SGL"/>
    <property type="match status" value="1"/>
</dbReference>
<dbReference type="STRING" id="641238.SAMN04490244_10228"/>
<dbReference type="PANTHER" id="PTHR10907:SF47">
    <property type="entry name" value="REGUCALCIN"/>
    <property type="match status" value="1"/>
</dbReference>
<dbReference type="RefSeq" id="WP_092688337.1">
    <property type="nucleotide sequence ID" value="NZ_FOGU01000002.1"/>
</dbReference>
<dbReference type="PANTHER" id="PTHR10907">
    <property type="entry name" value="REGUCALCIN"/>
    <property type="match status" value="1"/>
</dbReference>
<evidence type="ECO:0000313" key="5">
    <source>
        <dbReference type="EMBL" id="SER65154.1"/>
    </source>
</evidence>
<feature type="binding site" evidence="3">
    <location>
        <position position="190"/>
    </location>
    <ligand>
        <name>a divalent metal cation</name>
        <dbReference type="ChEBI" id="CHEBI:60240"/>
    </ligand>
</feature>
<evidence type="ECO:0000313" key="6">
    <source>
        <dbReference type="Proteomes" id="UP000198885"/>
    </source>
</evidence>
<gene>
    <name evidence="5" type="ORF">SAMN04490244_10228</name>
</gene>
<dbReference type="GO" id="GO:0004341">
    <property type="term" value="F:gluconolactonase activity"/>
    <property type="evidence" value="ECO:0007669"/>
    <property type="project" value="TreeGrafter"/>
</dbReference>
<comment type="similarity">
    <text evidence="1">Belongs to the SMP-30/CGR1 family.</text>
</comment>
<feature type="binding site" evidence="3">
    <location>
        <position position="12"/>
    </location>
    <ligand>
        <name>a divalent metal cation</name>
        <dbReference type="ChEBI" id="CHEBI:60240"/>
    </ligand>
</feature>
<dbReference type="Proteomes" id="UP000198885">
    <property type="component" value="Unassembled WGS sequence"/>
</dbReference>
<keyword evidence="3" id="KW-0479">Metal-binding</keyword>
<evidence type="ECO:0000256" key="1">
    <source>
        <dbReference type="ARBA" id="ARBA00008853"/>
    </source>
</evidence>
<dbReference type="InterPro" id="IPR011042">
    <property type="entry name" value="6-blade_b-propeller_TolB-like"/>
</dbReference>
<dbReference type="InterPro" id="IPR005511">
    <property type="entry name" value="SMP-30"/>
</dbReference>
<evidence type="ECO:0000256" key="3">
    <source>
        <dbReference type="PIRSR" id="PIRSR605511-2"/>
    </source>
</evidence>
<dbReference type="AlphaFoldDB" id="A0A1H9QXE4"/>
<dbReference type="PRINTS" id="PR01790">
    <property type="entry name" value="SMP30FAMILY"/>
</dbReference>